<keyword evidence="1" id="KW-0472">Membrane</keyword>
<name>A0A1J0WFU8_9RHOB</name>
<keyword evidence="1" id="KW-0812">Transmembrane</keyword>
<dbReference type="EMBL" id="CP018076">
    <property type="protein sequence ID" value="APE43056.1"/>
    <property type="molecule type" value="Genomic_DNA"/>
</dbReference>
<feature type="transmembrane region" description="Helical" evidence="1">
    <location>
        <begin position="29"/>
        <end position="45"/>
    </location>
</feature>
<dbReference type="STRING" id="1917485.BOO69_06215"/>
<organism evidence="2 3">
    <name type="scientific">Sulfitobacter alexandrii</name>
    <dbReference type="NCBI Taxonomy" id="1917485"/>
    <lineage>
        <taxon>Bacteria</taxon>
        <taxon>Pseudomonadati</taxon>
        <taxon>Pseudomonadota</taxon>
        <taxon>Alphaproteobacteria</taxon>
        <taxon>Rhodobacterales</taxon>
        <taxon>Roseobacteraceae</taxon>
        <taxon>Sulfitobacter</taxon>
    </lineage>
</organism>
<dbReference type="RefSeq" id="WP_071971280.1">
    <property type="nucleotide sequence ID" value="NZ_CP018076.1"/>
</dbReference>
<keyword evidence="1" id="KW-1133">Transmembrane helix</keyword>
<sequence length="90" mass="10036">MTPSLVLACLWALAANVIAMTPSRDHHWRNAYILIAIGIPILGYVTMQHGPWVGLLVLAGGCSVLRWPVIYLMRWLRRGGRDMDVRGPAE</sequence>
<keyword evidence="3" id="KW-1185">Reference proteome</keyword>
<dbReference type="Pfam" id="PF10658">
    <property type="entry name" value="DUF2484"/>
    <property type="match status" value="1"/>
</dbReference>
<gene>
    <name evidence="2" type="ORF">BOO69_06215</name>
</gene>
<dbReference type="Proteomes" id="UP000181897">
    <property type="component" value="Chromosome"/>
</dbReference>
<accession>A0A1J0WFU8</accession>
<proteinExistence type="predicted"/>
<dbReference type="AlphaFoldDB" id="A0A1J0WFU8"/>
<dbReference type="OrthoDB" id="7862849at2"/>
<evidence type="ECO:0000313" key="3">
    <source>
        <dbReference type="Proteomes" id="UP000181897"/>
    </source>
</evidence>
<protein>
    <recommendedName>
        <fullName evidence="4">DUF2484 family protein</fullName>
    </recommendedName>
</protein>
<evidence type="ECO:0008006" key="4">
    <source>
        <dbReference type="Google" id="ProtNLM"/>
    </source>
</evidence>
<dbReference type="InterPro" id="IPR018919">
    <property type="entry name" value="DUF2484"/>
</dbReference>
<evidence type="ECO:0000256" key="1">
    <source>
        <dbReference type="SAM" id="Phobius"/>
    </source>
</evidence>
<dbReference type="KEGG" id="suam:BOO69_06215"/>
<reference evidence="2 3" key="1">
    <citation type="submission" date="2016-11" db="EMBL/GenBank/DDBJ databases">
        <title>Complete genome sequence of Sulfitobacter sp. AM1-D1, a toxic bacteria associated with marine dinoflagellate Alexandrium minutum in East China Sea.</title>
        <authorList>
            <person name="Yang Q."/>
            <person name="Zhang X."/>
            <person name="Tian X."/>
        </authorList>
    </citation>
    <scope>NUCLEOTIDE SEQUENCE [LARGE SCALE GENOMIC DNA]</scope>
    <source>
        <strain evidence="2 3">AM1-D1</strain>
    </source>
</reference>
<feature type="transmembrane region" description="Helical" evidence="1">
    <location>
        <begin position="52"/>
        <end position="73"/>
    </location>
</feature>
<evidence type="ECO:0000313" key="2">
    <source>
        <dbReference type="EMBL" id="APE43056.1"/>
    </source>
</evidence>